<feature type="chain" id="PRO_5006626380" evidence="1">
    <location>
        <begin position="41"/>
        <end position="517"/>
    </location>
</feature>
<dbReference type="Gene3D" id="2.60.120.200">
    <property type="match status" value="1"/>
</dbReference>
<sequence length="517" mass="53790">MMASFFRRPARRVAAGMAAGVLTAGLGLAGVAAGTAPAQAAALTPKLLFVGIDGAGEIARVDAANAPNLDALRAQGTWGSTLLYSSASDSDWGQKGAQTLSGPGWSTMLTGVWPAKHHVVDNTFSGKQYATYPSFIDRIEQVSPSLRTAAFATWSPLVTNVTAGGTILHADTSLAGGPDATTAQAGVNALADPATDVVFVALDDVDAAGHSYGANSTQFTQAIETADARLGQLLTAINARATRASEQWTIIVTADHGHKPTGGHGGATIPERSTYVIVAGDGVPAGYRNDIQLADAGATALSRMGITINPSWGLDGVPVGSHAADVFDGLRPSLLTRSGETGIPTTVKGYTHTPPAGWSVDNSAMPTGGMEEWKGWTFTTQDFWSRAQASQARENALLVRDVFAVADSDEWDDVSHGSGAFDSTLLTPQYPVTAGQTVKLSFFSDFRAEGSQTGRVSVRFNGGTATQLAALTTTSENGLRTVTATVPAGATNAQFLLRYTGTNNWYWAVDDFKVTTS</sequence>
<keyword evidence="3" id="KW-1185">Reference proteome</keyword>
<evidence type="ECO:0000313" key="3">
    <source>
        <dbReference type="Proteomes" id="UP000198802"/>
    </source>
</evidence>
<feature type="signal peptide" evidence="1">
    <location>
        <begin position="1"/>
        <end position="40"/>
    </location>
</feature>
<dbReference type="InterPro" id="IPR002591">
    <property type="entry name" value="Phosphodiest/P_Trfase"/>
</dbReference>
<reference evidence="3" key="1">
    <citation type="submission" date="2015-11" db="EMBL/GenBank/DDBJ databases">
        <authorList>
            <person name="Varghese N."/>
        </authorList>
    </citation>
    <scope>NUCLEOTIDE SEQUENCE [LARGE SCALE GENOMIC DNA]</scope>
    <source>
        <strain evidence="3">DSM 45899</strain>
    </source>
</reference>
<organism evidence="2 3">
    <name type="scientific">Parafrankia irregularis</name>
    <dbReference type="NCBI Taxonomy" id="795642"/>
    <lineage>
        <taxon>Bacteria</taxon>
        <taxon>Bacillati</taxon>
        <taxon>Actinomycetota</taxon>
        <taxon>Actinomycetes</taxon>
        <taxon>Frankiales</taxon>
        <taxon>Frankiaceae</taxon>
        <taxon>Parafrankia</taxon>
    </lineage>
</organism>
<keyword evidence="1" id="KW-0732">Signal</keyword>
<dbReference type="Proteomes" id="UP000198802">
    <property type="component" value="Unassembled WGS sequence"/>
</dbReference>
<dbReference type="AlphaFoldDB" id="A0A0S4QP80"/>
<dbReference type="InterPro" id="IPR017850">
    <property type="entry name" value="Alkaline_phosphatase_core_sf"/>
</dbReference>
<dbReference type="Pfam" id="PF01663">
    <property type="entry name" value="Phosphodiest"/>
    <property type="match status" value="1"/>
</dbReference>
<dbReference type="RefSeq" id="WP_091278858.1">
    <property type="nucleotide sequence ID" value="NZ_FAOZ01000012.1"/>
</dbReference>
<evidence type="ECO:0000313" key="2">
    <source>
        <dbReference type="EMBL" id="CUU57441.1"/>
    </source>
</evidence>
<dbReference type="SUPFAM" id="SSF53649">
    <property type="entry name" value="Alkaline phosphatase-like"/>
    <property type="match status" value="1"/>
</dbReference>
<dbReference type="GO" id="GO:0016787">
    <property type="term" value="F:hydrolase activity"/>
    <property type="evidence" value="ECO:0007669"/>
    <property type="project" value="UniProtKB-ARBA"/>
</dbReference>
<dbReference type="PANTHER" id="PTHR10151:SF120">
    <property type="entry name" value="BIS(5'-ADENOSYL)-TRIPHOSPHATASE"/>
    <property type="match status" value="1"/>
</dbReference>
<protein>
    <submittedName>
        <fullName evidence="2">Type I phosphodiesterase / nucleotide pyrophosphatase</fullName>
    </submittedName>
</protein>
<name>A0A0S4QP80_9ACTN</name>
<accession>A0A0S4QP80</accession>
<evidence type="ECO:0000256" key="1">
    <source>
        <dbReference type="SAM" id="SignalP"/>
    </source>
</evidence>
<dbReference type="PANTHER" id="PTHR10151">
    <property type="entry name" value="ECTONUCLEOTIDE PYROPHOSPHATASE/PHOSPHODIESTERASE"/>
    <property type="match status" value="1"/>
</dbReference>
<dbReference type="EMBL" id="FAOZ01000012">
    <property type="protein sequence ID" value="CUU57441.1"/>
    <property type="molecule type" value="Genomic_DNA"/>
</dbReference>
<dbReference type="Gene3D" id="3.40.720.10">
    <property type="entry name" value="Alkaline Phosphatase, subunit A"/>
    <property type="match status" value="2"/>
</dbReference>
<gene>
    <name evidence="2" type="ORF">Ga0074812_112101</name>
</gene>
<proteinExistence type="predicted"/>